<dbReference type="AlphaFoldDB" id="A0A9N8H1V2"/>
<gene>
    <name evidence="2" type="ORF">SEMRO_8_G006730.1</name>
</gene>
<accession>A0A9N8H1V2</accession>
<name>A0A9N8H1V2_9STRA</name>
<evidence type="ECO:0000313" key="3">
    <source>
        <dbReference type="Proteomes" id="UP001153069"/>
    </source>
</evidence>
<dbReference type="PANTHER" id="PTHR36489">
    <property type="entry name" value="PROTEIN-COUPLED RECEPTOR GPR1, PUTATIVE-RELATED"/>
    <property type="match status" value="1"/>
</dbReference>
<feature type="region of interest" description="Disordered" evidence="1">
    <location>
        <begin position="318"/>
        <end position="343"/>
    </location>
</feature>
<feature type="compositionally biased region" description="Low complexity" evidence="1">
    <location>
        <begin position="736"/>
        <end position="748"/>
    </location>
</feature>
<feature type="region of interest" description="Disordered" evidence="1">
    <location>
        <begin position="895"/>
        <end position="1088"/>
    </location>
</feature>
<evidence type="ECO:0000256" key="1">
    <source>
        <dbReference type="SAM" id="MobiDB-lite"/>
    </source>
</evidence>
<feature type="compositionally biased region" description="Low complexity" evidence="1">
    <location>
        <begin position="757"/>
        <end position="781"/>
    </location>
</feature>
<feature type="region of interest" description="Disordered" evidence="1">
    <location>
        <begin position="431"/>
        <end position="453"/>
    </location>
</feature>
<feature type="compositionally biased region" description="Low complexity" evidence="1">
    <location>
        <begin position="682"/>
        <end position="710"/>
    </location>
</feature>
<feature type="region of interest" description="Disordered" evidence="1">
    <location>
        <begin position="565"/>
        <end position="618"/>
    </location>
</feature>
<feature type="region of interest" description="Disordered" evidence="1">
    <location>
        <begin position="633"/>
        <end position="784"/>
    </location>
</feature>
<feature type="compositionally biased region" description="Low complexity" evidence="1">
    <location>
        <begin position="662"/>
        <end position="674"/>
    </location>
</feature>
<dbReference type="PANTHER" id="PTHR36489:SF1">
    <property type="entry name" value="G-PROTEIN COUPLED RECEPTORS FAMILY 1 PROFILE DOMAIN-CONTAINING PROTEIN"/>
    <property type="match status" value="1"/>
</dbReference>
<feature type="compositionally biased region" description="Polar residues" evidence="1">
    <location>
        <begin position="720"/>
        <end position="730"/>
    </location>
</feature>
<feature type="compositionally biased region" description="Polar residues" evidence="1">
    <location>
        <begin position="604"/>
        <end position="614"/>
    </location>
</feature>
<dbReference type="EMBL" id="CAICTM010000008">
    <property type="protein sequence ID" value="CAB9496707.1"/>
    <property type="molecule type" value="Genomic_DNA"/>
</dbReference>
<reference evidence="2" key="1">
    <citation type="submission" date="2020-06" db="EMBL/GenBank/DDBJ databases">
        <authorList>
            <consortium name="Plant Systems Biology data submission"/>
        </authorList>
    </citation>
    <scope>NUCLEOTIDE SEQUENCE</scope>
    <source>
        <strain evidence="2">D6</strain>
    </source>
</reference>
<proteinExistence type="predicted"/>
<feature type="compositionally biased region" description="Low complexity" evidence="1">
    <location>
        <begin position="896"/>
        <end position="1025"/>
    </location>
</feature>
<sequence>MDRDDMFQHHDALMDESHTSHTTGTHGQPSPQQPSSTSFSPTPPPGVAEMATAAANAAAAAGASAGMVVAGPAAAAGGVMGAIGAAGVATQVGVAMSVAAVTATVGVVAASSSFNSTASTGTATQEATVSRLSSFVPPKCSEESDNKVGYVELDIQAIPPDAIGPRKWVMEEMFRDVYNEIIGMCLDPMARVMLQATLVGWETQWGVAANGTSTFGNTTVLDPTAQNLTQEEYDLAVAQSVTTTYWEATVDCLGCPDHEPLFDARQDGLGSERRRNLRQYELEDFFVLFAASVGFNLVPLLQGNVTITASSSNCQSSSLRNARVTRGTTRAAQPRTSPLGDSVLGISAQNQGGSGSPLEDAGDFGGVSVVIDSQTTPPMASPSTTSQMTSITQPSSSMITNPTDDGIVFTPSSIVVLSVSLDSPVQAPFPLNPTAHGAQPNTPTIATPSLGRPTALIVGNPAALSQPSKNSDQSPAMPPSVIGFGKAHASITSEAPALQHAASGLLGPPNPLASTPQVSAPATGQPIITTVLSSALPSPTTPSVAVIGAPSKKAPTVAYSTLQAGAPTRHPSSRAVYLSAASKEAYPTSPPTSTIAPTPARTSQPTTLAMTPSHSLAPEEPTIQTDVQLANKQASQPTPLAMVPTIQPTPEPSQEPTERPTRQPTISPTDDPTNSPTPEPITDPTDDPTSSPTTAPTTAPTTSPTVSPTNDPTPEPTFAPTVSETLEPTANPTPTPVSTSDPTDNPTSATGVQTGNPSLLPSVSPSLSPSLEPSDSPSSAPTLCSSGVLVDTRSLYYVFFDSDIAALTNDTVISAFVNGYANIPHPCSVIINSITVEGRSQQRRLQESQTVLFDINSTQASGRTFLDITTDATAFLQGFNAAYSGATAFRIDTVTSSPSGSPSIIPSESFSPSISPTTGAPTASVAPSIIPSIHPSVGPSVSSSPSTSPTAIPSTAPSTTAVPSSSPTSTPSTSPGTSTSPSLTVTPGSPSLAPTTESPTTGTPTVSPGSPSLAPTTAGPTKTPTTSPPTVAPGSPSVSPTTVTPTLATTTGSPMATPGSPSLAPTTASPTTGTPTSRLGFPVPAPQL</sequence>
<feature type="region of interest" description="Disordered" evidence="1">
    <location>
        <begin position="17"/>
        <end position="48"/>
    </location>
</feature>
<dbReference type="Proteomes" id="UP001153069">
    <property type="component" value="Unassembled WGS sequence"/>
</dbReference>
<evidence type="ECO:0000313" key="2">
    <source>
        <dbReference type="EMBL" id="CAB9496707.1"/>
    </source>
</evidence>
<feature type="compositionally biased region" description="Polar residues" evidence="1">
    <location>
        <begin position="326"/>
        <end position="336"/>
    </location>
</feature>
<protein>
    <submittedName>
        <fullName evidence="2">ECF subfamily RNA polymerase sigma-24 subunit</fullName>
    </submittedName>
</protein>
<feature type="compositionally biased region" description="Low complexity" evidence="1">
    <location>
        <begin position="585"/>
        <end position="603"/>
    </location>
</feature>
<feature type="compositionally biased region" description="Low complexity" evidence="1">
    <location>
        <begin position="1032"/>
        <end position="1077"/>
    </location>
</feature>
<comment type="caution">
    <text evidence="2">The sequence shown here is derived from an EMBL/GenBank/DDBJ whole genome shotgun (WGS) entry which is preliminary data.</text>
</comment>
<feature type="compositionally biased region" description="Low complexity" evidence="1">
    <location>
        <begin position="20"/>
        <end position="40"/>
    </location>
</feature>
<feature type="region of interest" description="Disordered" evidence="1">
    <location>
        <begin position="376"/>
        <end position="396"/>
    </location>
</feature>
<organism evidence="2 3">
    <name type="scientific">Seminavis robusta</name>
    <dbReference type="NCBI Taxonomy" id="568900"/>
    <lineage>
        <taxon>Eukaryota</taxon>
        <taxon>Sar</taxon>
        <taxon>Stramenopiles</taxon>
        <taxon>Ochrophyta</taxon>
        <taxon>Bacillariophyta</taxon>
        <taxon>Bacillariophyceae</taxon>
        <taxon>Bacillariophycidae</taxon>
        <taxon>Naviculales</taxon>
        <taxon>Naviculaceae</taxon>
        <taxon>Seminavis</taxon>
    </lineage>
</organism>
<keyword evidence="3" id="KW-1185">Reference proteome</keyword>
<feature type="compositionally biased region" description="Low complexity" evidence="1">
    <location>
        <begin position="376"/>
        <end position="390"/>
    </location>
</feature>
<dbReference type="PRINTS" id="PR01217">
    <property type="entry name" value="PRICHEXTENSN"/>
</dbReference>